<sequence>MKRRHLLATAVATVLAVAVTLLGPLAPEPVAAATSCTPTGGANNCLLFSFSGGAESFTVPAGVTSIQVTLNGAGGGNGAGGAISQGGQTTGTVAVTPGNILAITVGRFGDYGGTPAYGGGGAGGGCFGAGLCGQGGGGLTGLWANNTAFDRGSALLIAGGGGGSGGATNAGGVGGGAVGANGANGTVGGGAGGTATAAGFGGSEFTGGNGTGSTSGGGGGGGGWYGGGNGFGTETPTGASGGGGGSGYIGGAGVTAATTTPGAGAVANDNGSAIIQWTAPATQLTTPVSGAVSNQQTPAMGGTGSAGNTVTVTDGPGGPSVCTVTVQPNGAWSCTPGTPLIAGAHTLIATETNPGGFFYPASSPSTYTVDLTPPAAPTINAPSTTENTSPTLSGTSDAGTAVTIRNADGATVCMATATTQSTWSCTPVTPFPLGANPVTPTAVNTLGNSAIGAVFVVTVVEPPPAPEPPVPEPGTSVPPSVRPPASRPPQPAPTPQPEVTLAPVPAETNEPAPQPSAPSRAESLPMNLRFPAAQLTPGTVTSMRGTLGPNASAEEVTVTFTGRVGQGMIYRTVTVVVDGEPTEPCAVLTREFTCTLTLGADESADIEVRLVADALNAPDTAIQQLAVASSDPQQDNAVTVSTPVTSTSDTDEWASMFQLNMSSLPGAFLPLLALLLLALAASVAEAERRRASPTPPPTLEPGASS</sequence>
<name>A0AAU7W498_9MICO</name>
<keyword evidence="2" id="KW-0812">Transmembrane</keyword>
<evidence type="ECO:0000259" key="4">
    <source>
        <dbReference type="Pfam" id="PF19077"/>
    </source>
</evidence>
<feature type="signal peptide" evidence="3">
    <location>
        <begin position="1"/>
        <end position="32"/>
    </location>
</feature>
<dbReference type="GO" id="GO:0005975">
    <property type="term" value="P:carbohydrate metabolic process"/>
    <property type="evidence" value="ECO:0007669"/>
    <property type="project" value="UniProtKB-ARBA"/>
</dbReference>
<evidence type="ECO:0000256" key="3">
    <source>
        <dbReference type="SAM" id="SignalP"/>
    </source>
</evidence>
<dbReference type="AlphaFoldDB" id="A0AAU7W498"/>
<dbReference type="Pfam" id="PF19077">
    <property type="entry name" value="Big_13"/>
    <property type="match status" value="1"/>
</dbReference>
<proteinExistence type="predicted"/>
<feature type="domain" description="Bacterial Ig-like" evidence="4">
    <location>
        <begin position="291"/>
        <end position="370"/>
    </location>
</feature>
<feature type="chain" id="PRO_5043694825" evidence="3">
    <location>
        <begin position="33"/>
        <end position="705"/>
    </location>
</feature>
<reference evidence="5" key="1">
    <citation type="submission" date="2024-06" db="EMBL/GenBank/DDBJ databases">
        <title>Draft genome sequence of Microbacterium sp. strain A8/3-1, isolated from Oxytropis tragacanthoides Fisch. ex DC. Root nodules in the Altai region of Russia.</title>
        <authorList>
            <person name="Sazanova A."/>
            <person name="Guro P."/>
            <person name="Kuznetsova I."/>
            <person name="Belimov A."/>
            <person name="Safronova V."/>
        </authorList>
    </citation>
    <scope>NUCLEOTIDE SEQUENCE</scope>
    <source>
        <strain evidence="5">A8/3-1</strain>
    </source>
</reference>
<evidence type="ECO:0000256" key="2">
    <source>
        <dbReference type="SAM" id="Phobius"/>
    </source>
</evidence>
<feature type="compositionally biased region" description="Polar residues" evidence="1">
    <location>
        <begin position="380"/>
        <end position="398"/>
    </location>
</feature>
<keyword evidence="2" id="KW-1133">Transmembrane helix</keyword>
<feature type="compositionally biased region" description="Pro residues" evidence="1">
    <location>
        <begin position="480"/>
        <end position="496"/>
    </location>
</feature>
<evidence type="ECO:0000256" key="1">
    <source>
        <dbReference type="SAM" id="MobiDB-lite"/>
    </source>
</evidence>
<feature type="transmembrane region" description="Helical" evidence="2">
    <location>
        <begin position="664"/>
        <end position="684"/>
    </location>
</feature>
<gene>
    <name evidence="5" type="ORF">ABS642_10885</name>
</gene>
<feature type="region of interest" description="Disordered" evidence="1">
    <location>
        <begin position="465"/>
        <end position="522"/>
    </location>
</feature>
<dbReference type="InterPro" id="IPR044016">
    <property type="entry name" value="Big_13"/>
</dbReference>
<keyword evidence="3" id="KW-0732">Signal</keyword>
<accession>A0AAU7W498</accession>
<dbReference type="RefSeq" id="WP_350353369.1">
    <property type="nucleotide sequence ID" value="NZ_CP158357.1"/>
</dbReference>
<feature type="region of interest" description="Disordered" evidence="1">
    <location>
        <begin position="377"/>
        <end position="398"/>
    </location>
</feature>
<evidence type="ECO:0000313" key="5">
    <source>
        <dbReference type="EMBL" id="XBX80568.1"/>
    </source>
</evidence>
<dbReference type="Gene3D" id="2.60.40.10">
    <property type="entry name" value="Immunoglobulins"/>
    <property type="match status" value="2"/>
</dbReference>
<organism evidence="5">
    <name type="scientific">Microbacterium sp. A8/3-1</name>
    <dbReference type="NCBI Taxonomy" id="3160749"/>
    <lineage>
        <taxon>Bacteria</taxon>
        <taxon>Bacillati</taxon>
        <taxon>Actinomycetota</taxon>
        <taxon>Actinomycetes</taxon>
        <taxon>Micrococcales</taxon>
        <taxon>Microbacteriaceae</taxon>
        <taxon>Microbacterium</taxon>
    </lineage>
</organism>
<keyword evidence="2" id="KW-0472">Membrane</keyword>
<dbReference type="InterPro" id="IPR013783">
    <property type="entry name" value="Ig-like_fold"/>
</dbReference>
<dbReference type="EMBL" id="CP158357">
    <property type="protein sequence ID" value="XBX80568.1"/>
    <property type="molecule type" value="Genomic_DNA"/>
</dbReference>
<protein>
    <submittedName>
        <fullName evidence="5">Ig-like domain-containing protein</fullName>
    </submittedName>
</protein>